<dbReference type="EMBL" id="MEZA01000017">
    <property type="protein sequence ID" value="OGD42202.1"/>
    <property type="molecule type" value="Genomic_DNA"/>
</dbReference>
<name>A0A1F5CH59_9BACT</name>
<dbReference type="InterPro" id="IPR017793">
    <property type="entry name" value="ABC_transptr_urea-assoc_sub-bd"/>
</dbReference>
<accession>A0A1F5CH59</accession>
<keyword evidence="3" id="KW-0732">Signal</keyword>
<dbReference type="InterPro" id="IPR015168">
    <property type="entry name" value="SsuA/THI5"/>
</dbReference>
<keyword evidence="5" id="KW-0418">Kinase</keyword>
<dbReference type="PANTHER" id="PTHR30024">
    <property type="entry name" value="ALIPHATIC SULFONATES-BINDING PROTEIN-RELATED"/>
    <property type="match status" value="1"/>
</dbReference>
<dbReference type="Gene3D" id="3.40.190.10">
    <property type="entry name" value="Periplasmic binding protein-like II"/>
    <property type="match status" value="2"/>
</dbReference>
<dbReference type="Proteomes" id="UP000178974">
    <property type="component" value="Unassembled WGS sequence"/>
</dbReference>
<evidence type="ECO:0000256" key="2">
    <source>
        <dbReference type="ARBA" id="ARBA00010742"/>
    </source>
</evidence>
<sequence length="357" mass="39434">MKKLTAILIGVMIYISFIGSWMSYSFAAPVKYRIAWSRYVGWEPWGYAENSGILRKWAKKYGIDIELKFFNDYVESINQYSAGQYDGVVVTNMDALTMPAVGGVDTTAIVVGDFSNGNDGVVLRNSKTVCDLKGRNVKLVVGSVSHYLLARALDKECPSMRERDMTLVHTSDADIQTAYIADANSKAAVVTWNPMLMEVRTNKGSSMVFDSSQIPGEIIDMLVVRTNAPDNLKKALTGAWYEVMSVMAGRGQKTVNAIEFMANNSGATVAQYKAQLKTTAMFYAARDAAAFTKSRDLKQTMEYVRTFSFDHGLYGEGAKSKDLVGVQFPDGSVMGDKKNVKLRFDAHYMELAADGKL</sequence>
<dbReference type="PANTHER" id="PTHR30024:SF47">
    <property type="entry name" value="TAURINE-BINDING PERIPLASMIC PROTEIN"/>
    <property type="match status" value="1"/>
</dbReference>
<comment type="subcellular location">
    <subcellularLocation>
        <location evidence="1">Periplasm</location>
    </subcellularLocation>
</comment>
<proteinExistence type="inferred from homology"/>
<comment type="caution">
    <text evidence="5">The sequence shown here is derived from an EMBL/GenBank/DDBJ whole genome shotgun (WGS) entry which is preliminary data.</text>
</comment>
<evidence type="ECO:0000313" key="5">
    <source>
        <dbReference type="EMBL" id="OGD42202.1"/>
    </source>
</evidence>
<evidence type="ECO:0000313" key="6">
    <source>
        <dbReference type="Proteomes" id="UP000178974"/>
    </source>
</evidence>
<keyword evidence="5" id="KW-0808">Transferase</keyword>
<comment type="similarity">
    <text evidence="2">Belongs to the bacterial solute-binding protein SsuA/TauA family.</text>
</comment>
<dbReference type="NCBIfam" id="TIGR03427">
    <property type="entry name" value="ABC_peri_uca"/>
    <property type="match status" value="1"/>
</dbReference>
<protein>
    <submittedName>
        <fullName evidence="5">Lipid kinase</fullName>
    </submittedName>
</protein>
<organism evidence="5 6">
    <name type="scientific">Candidatus Azambacteria bacterium RIFOXYD1_FULL_42_11</name>
    <dbReference type="NCBI Taxonomy" id="1797310"/>
    <lineage>
        <taxon>Bacteria</taxon>
        <taxon>Candidatus Azamiibacteriota</taxon>
    </lineage>
</organism>
<reference evidence="5 6" key="1">
    <citation type="journal article" date="2016" name="Nat. Commun.">
        <title>Thousands of microbial genomes shed light on interconnected biogeochemical processes in an aquifer system.</title>
        <authorList>
            <person name="Anantharaman K."/>
            <person name="Brown C.T."/>
            <person name="Hug L.A."/>
            <person name="Sharon I."/>
            <person name="Castelle C.J."/>
            <person name="Probst A.J."/>
            <person name="Thomas B.C."/>
            <person name="Singh A."/>
            <person name="Wilkins M.J."/>
            <person name="Karaoz U."/>
            <person name="Brodie E.L."/>
            <person name="Williams K.H."/>
            <person name="Hubbard S.S."/>
            <person name="Banfield J.F."/>
        </authorList>
    </citation>
    <scope>NUCLEOTIDE SEQUENCE [LARGE SCALE GENOMIC DNA]</scope>
</reference>
<dbReference type="SUPFAM" id="SSF53850">
    <property type="entry name" value="Periplasmic binding protein-like II"/>
    <property type="match status" value="1"/>
</dbReference>
<gene>
    <name evidence="5" type="ORF">A2567_02875</name>
</gene>
<dbReference type="GO" id="GO:0042597">
    <property type="term" value="C:periplasmic space"/>
    <property type="evidence" value="ECO:0007669"/>
    <property type="project" value="UniProtKB-SubCell"/>
</dbReference>
<feature type="domain" description="SsuA/THI5-like" evidence="4">
    <location>
        <begin position="59"/>
        <end position="217"/>
    </location>
</feature>
<dbReference type="Pfam" id="PF09084">
    <property type="entry name" value="NMT1"/>
    <property type="match status" value="1"/>
</dbReference>
<dbReference type="AlphaFoldDB" id="A0A1F5CH59"/>
<evidence type="ECO:0000256" key="3">
    <source>
        <dbReference type="ARBA" id="ARBA00022729"/>
    </source>
</evidence>
<evidence type="ECO:0000256" key="1">
    <source>
        <dbReference type="ARBA" id="ARBA00004418"/>
    </source>
</evidence>
<evidence type="ECO:0000259" key="4">
    <source>
        <dbReference type="Pfam" id="PF09084"/>
    </source>
</evidence>
<dbReference type="GO" id="GO:0016301">
    <property type="term" value="F:kinase activity"/>
    <property type="evidence" value="ECO:0007669"/>
    <property type="project" value="UniProtKB-KW"/>
</dbReference>